<sequence length="331" mass="37656">MTEAFAVLNTNTSPDSVQDIPVGCNELWSLGQQEAIRRLSKQRTCLLTKSQRRVLVAGFSARAARIAATYAHFYLETEGGGKPELKGRFYWMGLAAFASKQVKCGLDFMAYSSLLPHGATATHVSKDALGKGNFWLFQDIFVWHWFYVHFSEQFDDCAPQRDASNSVESIRSHLSALPWATEALPKLNNLRLTPEIAKAFKYVRDFENSSDLSLRREAQLESLLAIANHEQKKILQPLIYESWAFRKSLDFQALVEDLPMVPRRVAAFTAACDIKNTELRVEMESSGRLYEVADRMNFIGDIAEQFHRLMEIRKHYMEDTIKELAGWGESS</sequence>
<evidence type="ECO:0000313" key="1">
    <source>
        <dbReference type="EMBL" id="SFQ85497.1"/>
    </source>
</evidence>
<proteinExistence type="predicted"/>
<accession>A0A1I6BX82</accession>
<name>A0A1I6BX82_9GAMM</name>
<gene>
    <name evidence="1" type="ORF">SAMN05216578_107153</name>
</gene>
<dbReference type="RefSeq" id="WP_090539585.1">
    <property type="nucleotide sequence ID" value="NZ_FOYD01000007.1"/>
</dbReference>
<reference evidence="1 2" key="1">
    <citation type="submission" date="2016-10" db="EMBL/GenBank/DDBJ databases">
        <authorList>
            <person name="de Groot N.N."/>
        </authorList>
    </citation>
    <scope>NUCLEOTIDE SEQUENCE [LARGE SCALE GENOMIC DNA]</scope>
    <source>
        <strain evidence="1 2">JCM 18415</strain>
    </source>
</reference>
<dbReference type="Pfam" id="PF10720">
    <property type="entry name" value="DUF2515"/>
    <property type="match status" value="1"/>
</dbReference>
<evidence type="ECO:0000313" key="2">
    <source>
        <dbReference type="Proteomes" id="UP000242815"/>
    </source>
</evidence>
<organism evidence="1 2">
    <name type="scientific">Halopseudomonas formosensis</name>
    <dbReference type="NCBI Taxonomy" id="1002526"/>
    <lineage>
        <taxon>Bacteria</taxon>
        <taxon>Pseudomonadati</taxon>
        <taxon>Pseudomonadota</taxon>
        <taxon>Gammaproteobacteria</taxon>
        <taxon>Pseudomonadales</taxon>
        <taxon>Pseudomonadaceae</taxon>
        <taxon>Halopseudomonas</taxon>
    </lineage>
</organism>
<dbReference type="EMBL" id="FOYD01000007">
    <property type="protein sequence ID" value="SFQ85497.1"/>
    <property type="molecule type" value="Genomic_DNA"/>
</dbReference>
<protein>
    <submittedName>
        <fullName evidence="1">Uncharacterized protein</fullName>
    </submittedName>
</protein>
<dbReference type="OrthoDB" id="143720at2"/>
<dbReference type="AlphaFoldDB" id="A0A1I6BX82"/>
<dbReference type="STRING" id="1002526.SAMN05216578_107153"/>
<dbReference type="Proteomes" id="UP000242815">
    <property type="component" value="Unassembled WGS sequence"/>
</dbReference>
<dbReference type="InterPro" id="IPR019658">
    <property type="entry name" value="DUF2515"/>
</dbReference>